<evidence type="ECO:0000256" key="8">
    <source>
        <dbReference type="ARBA" id="ARBA00033369"/>
    </source>
</evidence>
<comment type="caution">
    <text evidence="9">The sequence shown here is derived from an EMBL/GenBank/DDBJ whole genome shotgun (WGS) entry which is preliminary data.</text>
</comment>
<evidence type="ECO:0000256" key="2">
    <source>
        <dbReference type="ARBA" id="ARBA00007046"/>
    </source>
</evidence>
<evidence type="ECO:0000256" key="5">
    <source>
        <dbReference type="ARBA" id="ARBA00023065"/>
    </source>
</evidence>
<evidence type="ECO:0000256" key="3">
    <source>
        <dbReference type="ARBA" id="ARBA00022448"/>
    </source>
</evidence>
<dbReference type="GO" id="GO:0046933">
    <property type="term" value="F:proton-transporting ATP synthase activity, rotational mechanism"/>
    <property type="evidence" value="ECO:0007669"/>
    <property type="project" value="InterPro"/>
</dbReference>
<keyword evidence="10" id="KW-1185">Reference proteome</keyword>
<keyword evidence="4" id="KW-0375">Hydrogen ion transport</keyword>
<evidence type="ECO:0000256" key="6">
    <source>
        <dbReference type="ARBA" id="ARBA00023136"/>
    </source>
</evidence>
<keyword evidence="5" id="KW-0406">Ion transport</keyword>
<dbReference type="PRINTS" id="PR00125">
    <property type="entry name" value="ATPASEDELTA"/>
</dbReference>
<sequence length="230" mass="25149">MSDFAAVQSLRPSDSTMASISRMAIRSFSSTAAVAQSAAQQLVRPPVPVFGVDGRYAAALFSAASKQKELDKVERDLKVVGELLEKNKDVAEALKSPILAKQDKRQIIQKLAQQHQLSPLTLNVFNAMIDNNRLSLMPKILKTFATIMSAEHGEVLVTVTTAQPLDSSQEGHLQQVLERFTKKGQKLNITKKVDAALIGGMVVSIGDRYVDMSTASKIKHYSKIIEETVV</sequence>
<organism evidence="9 10">
    <name type="scientific">Hypsibius exemplaris</name>
    <name type="common">Freshwater tardigrade</name>
    <dbReference type="NCBI Taxonomy" id="2072580"/>
    <lineage>
        <taxon>Eukaryota</taxon>
        <taxon>Metazoa</taxon>
        <taxon>Ecdysozoa</taxon>
        <taxon>Tardigrada</taxon>
        <taxon>Eutardigrada</taxon>
        <taxon>Parachela</taxon>
        <taxon>Hypsibioidea</taxon>
        <taxon>Hypsibiidae</taxon>
        <taxon>Hypsibius</taxon>
    </lineage>
</organism>
<gene>
    <name evidence="9" type="ORF">BV898_04450</name>
</gene>
<dbReference type="HAMAP" id="MF_01416">
    <property type="entry name" value="ATP_synth_delta_bact"/>
    <property type="match status" value="1"/>
</dbReference>
<dbReference type="OrthoDB" id="1262810at2759"/>
<accession>A0A1W0X254</accession>
<keyword evidence="6" id="KW-0472">Membrane</keyword>
<dbReference type="NCBIfam" id="TIGR01145">
    <property type="entry name" value="ATP_synt_delta"/>
    <property type="match status" value="1"/>
</dbReference>
<dbReference type="Proteomes" id="UP000192578">
    <property type="component" value="Unassembled WGS sequence"/>
</dbReference>
<proteinExistence type="inferred from homology"/>
<comment type="similarity">
    <text evidence="2">Belongs to the ATPase delta chain family.</text>
</comment>
<evidence type="ECO:0000256" key="1">
    <source>
        <dbReference type="ARBA" id="ARBA00004370"/>
    </source>
</evidence>
<reference evidence="10" key="1">
    <citation type="submission" date="2017-01" db="EMBL/GenBank/DDBJ databases">
        <title>Comparative genomics of anhydrobiosis in the tardigrade Hypsibius dujardini.</title>
        <authorList>
            <person name="Yoshida Y."/>
            <person name="Koutsovoulos G."/>
            <person name="Laetsch D."/>
            <person name="Stevens L."/>
            <person name="Kumar S."/>
            <person name="Horikawa D."/>
            <person name="Ishino K."/>
            <person name="Komine S."/>
            <person name="Tomita M."/>
            <person name="Blaxter M."/>
            <person name="Arakawa K."/>
        </authorList>
    </citation>
    <scope>NUCLEOTIDE SEQUENCE [LARGE SCALE GENOMIC DNA]</scope>
    <source>
        <strain evidence="10">Z151</strain>
    </source>
</reference>
<dbReference type="PANTHER" id="PTHR11910">
    <property type="entry name" value="ATP SYNTHASE DELTA CHAIN"/>
    <property type="match status" value="1"/>
</dbReference>
<protein>
    <recommendedName>
        <fullName evidence="8">Oligomycin sensitivity conferral protein</fullName>
    </recommendedName>
</protein>
<dbReference type="GO" id="GO:0016020">
    <property type="term" value="C:membrane"/>
    <property type="evidence" value="ECO:0007669"/>
    <property type="project" value="UniProtKB-SubCell"/>
</dbReference>
<dbReference type="Pfam" id="PF00213">
    <property type="entry name" value="OSCP"/>
    <property type="match status" value="1"/>
</dbReference>
<comment type="subcellular location">
    <subcellularLocation>
        <location evidence="1">Membrane</location>
    </subcellularLocation>
</comment>
<evidence type="ECO:0000313" key="10">
    <source>
        <dbReference type="Proteomes" id="UP000192578"/>
    </source>
</evidence>
<dbReference type="EMBL" id="MTYJ01000022">
    <property type="protein sequence ID" value="OQV21548.1"/>
    <property type="molecule type" value="Genomic_DNA"/>
</dbReference>
<keyword evidence="3" id="KW-0813">Transport</keyword>
<dbReference type="SUPFAM" id="SSF47928">
    <property type="entry name" value="N-terminal domain of the delta subunit of the F1F0-ATP synthase"/>
    <property type="match status" value="1"/>
</dbReference>
<evidence type="ECO:0000256" key="4">
    <source>
        <dbReference type="ARBA" id="ARBA00022781"/>
    </source>
</evidence>
<evidence type="ECO:0000256" key="7">
    <source>
        <dbReference type="ARBA" id="ARBA00023310"/>
    </source>
</evidence>
<dbReference type="InterPro" id="IPR000711">
    <property type="entry name" value="ATPase_OSCP/dsu"/>
</dbReference>
<dbReference type="AlphaFoldDB" id="A0A1W0X254"/>
<dbReference type="Gene3D" id="1.10.520.20">
    <property type="entry name" value="N-terminal domain of the delta subunit of the F1F0-ATP synthase"/>
    <property type="match status" value="1"/>
</dbReference>
<name>A0A1W0X254_HYPEX</name>
<dbReference type="InterPro" id="IPR026015">
    <property type="entry name" value="ATP_synth_OSCP/delta_N_sf"/>
</dbReference>
<evidence type="ECO:0000313" key="9">
    <source>
        <dbReference type="EMBL" id="OQV21548.1"/>
    </source>
</evidence>
<keyword evidence="7" id="KW-0066">ATP synthesis</keyword>